<dbReference type="GO" id="GO:0005764">
    <property type="term" value="C:lysosome"/>
    <property type="evidence" value="ECO:0007669"/>
    <property type="project" value="UniProtKB-SubCell"/>
</dbReference>
<dbReference type="GO" id="GO:0004531">
    <property type="term" value="F:deoxyribonuclease II activity"/>
    <property type="evidence" value="ECO:0007669"/>
    <property type="project" value="UniProtKB-EC"/>
</dbReference>
<evidence type="ECO:0000256" key="15">
    <source>
        <dbReference type="ARBA" id="ARBA00041393"/>
    </source>
</evidence>
<evidence type="ECO:0000256" key="10">
    <source>
        <dbReference type="ARBA" id="ARBA00022801"/>
    </source>
</evidence>
<dbReference type="OrthoDB" id="10261598at2759"/>
<comment type="similarity">
    <text evidence="3">Belongs to the DNase II family.</text>
</comment>
<evidence type="ECO:0000256" key="5">
    <source>
        <dbReference type="ARBA" id="ARBA00022473"/>
    </source>
</evidence>
<name>A0A5A9N0A3_9TELE</name>
<dbReference type="AlphaFoldDB" id="A0A5A9N0A3"/>
<evidence type="ECO:0000256" key="4">
    <source>
        <dbReference type="ARBA" id="ARBA00012036"/>
    </source>
</evidence>
<keyword evidence="12" id="KW-0325">Glycoprotein</keyword>
<comment type="subcellular location">
    <subcellularLocation>
        <location evidence="2">Lysosome</location>
    </subcellularLocation>
</comment>
<keyword evidence="8" id="KW-0732">Signal</keyword>
<dbReference type="EMBL" id="SOYY01000024">
    <property type="protein sequence ID" value="KAA0702733.1"/>
    <property type="molecule type" value="Genomic_DNA"/>
</dbReference>
<evidence type="ECO:0000256" key="3">
    <source>
        <dbReference type="ARBA" id="ARBA00007527"/>
    </source>
</evidence>
<keyword evidence="7" id="KW-0540">Nuclease</keyword>
<dbReference type="PANTHER" id="PTHR10858:SF9">
    <property type="entry name" value="DEOXYRIBONUCLEASE-2-ALPHA"/>
    <property type="match status" value="1"/>
</dbReference>
<evidence type="ECO:0000256" key="6">
    <source>
        <dbReference type="ARBA" id="ARBA00022703"/>
    </source>
</evidence>
<evidence type="ECO:0000256" key="18">
    <source>
        <dbReference type="ARBA" id="ARBA00045381"/>
    </source>
</evidence>
<keyword evidence="5" id="KW-0217">Developmental protein</keyword>
<evidence type="ECO:0000256" key="13">
    <source>
        <dbReference type="ARBA" id="ARBA00023228"/>
    </source>
</evidence>
<protein>
    <recommendedName>
        <fullName evidence="14">Deoxyribonuclease-2-alpha</fullName>
        <ecNumber evidence="4">3.1.22.1</ecNumber>
    </recommendedName>
    <alternativeName>
        <fullName evidence="15">Acid DNase</fullName>
    </alternativeName>
    <alternativeName>
        <fullName evidence="17">Deoxyribonuclease II alpha</fullName>
    </alternativeName>
    <alternativeName>
        <fullName evidence="16">Lysosomal DNase II</fullName>
    </alternativeName>
</protein>
<comment type="caution">
    <text evidence="19">The sequence shown here is derived from an EMBL/GenBank/DDBJ whole genome shotgun (WGS) entry which is preliminary data.</text>
</comment>
<sequence length="435" mass="47943">MSHELAPTPIEQRKITKEASIDQTKHSKLPVEWNTHLMRDFCHQREMNGCTAWDAVPKKAEVGSVISIMLVHVLLLLLHVCGGGASPIQCSDDQGKPVDWFYLYKLPHLHRTPAEEGLKYLYMDAGSEGWADGKTLINDTQSAVGRTLAPLYEGGDVGYILYNDQPPQKKHLGASRTCGHTKGVVVFDKQQGFWLVHSTPHFPPPKTEGRFSYPSSGINNGQNFICVTYPFERFQTIGEQLQINQPHIYDCSIPASLAAAVPAMAQLCKHTLGRWENASSSPANRSISLLSLAGSEFISFAKGASFDNDLYHSWVAPTLQSNLLVQFWRRSTGILPSDCSQNWEVLNVDLISPGQRVTFKATADHSKWAISKDGGDLGTSGSWVCVGDINRDEAEEKRGGGTVCHRDAVVWKAYRTAALQCEACDGKVQTCDKAV</sequence>
<evidence type="ECO:0000256" key="8">
    <source>
        <dbReference type="ARBA" id="ARBA00022729"/>
    </source>
</evidence>
<comment type="catalytic activity">
    <reaction evidence="1">
        <text>Endonucleolytic cleavage to nucleoside 3'-phosphates and 3'-phosphooligonucleotide end-products.</text>
        <dbReference type="EC" id="3.1.22.1"/>
    </reaction>
</comment>
<dbReference type="PANTHER" id="PTHR10858">
    <property type="entry name" value="DEOXYRIBONUCLEASE II"/>
    <property type="match status" value="1"/>
</dbReference>
<evidence type="ECO:0000256" key="17">
    <source>
        <dbReference type="ARBA" id="ARBA00043033"/>
    </source>
</evidence>
<accession>A0A5A9N0A3</accession>
<evidence type="ECO:0000313" key="19">
    <source>
        <dbReference type="EMBL" id="KAA0702733.1"/>
    </source>
</evidence>
<evidence type="ECO:0000313" key="20">
    <source>
        <dbReference type="Proteomes" id="UP000324632"/>
    </source>
</evidence>
<dbReference type="GO" id="GO:0006309">
    <property type="term" value="P:apoptotic DNA fragmentation"/>
    <property type="evidence" value="ECO:0007669"/>
    <property type="project" value="TreeGrafter"/>
</dbReference>
<proteinExistence type="inferred from homology"/>
<evidence type="ECO:0000256" key="2">
    <source>
        <dbReference type="ARBA" id="ARBA00004371"/>
    </source>
</evidence>
<dbReference type="Proteomes" id="UP000324632">
    <property type="component" value="Chromosome 24"/>
</dbReference>
<keyword evidence="9" id="KW-0255">Endonuclease</keyword>
<organism evidence="19 20">
    <name type="scientific">Triplophysa tibetana</name>
    <dbReference type="NCBI Taxonomy" id="1572043"/>
    <lineage>
        <taxon>Eukaryota</taxon>
        <taxon>Metazoa</taxon>
        <taxon>Chordata</taxon>
        <taxon>Craniata</taxon>
        <taxon>Vertebrata</taxon>
        <taxon>Euteleostomi</taxon>
        <taxon>Actinopterygii</taxon>
        <taxon>Neopterygii</taxon>
        <taxon>Teleostei</taxon>
        <taxon>Ostariophysi</taxon>
        <taxon>Cypriniformes</taxon>
        <taxon>Nemacheilidae</taxon>
        <taxon>Triplophysa</taxon>
    </lineage>
</organism>
<gene>
    <name evidence="19" type="ORF">E1301_Tti011181</name>
</gene>
<evidence type="ECO:0000256" key="7">
    <source>
        <dbReference type="ARBA" id="ARBA00022722"/>
    </source>
</evidence>
<dbReference type="InterPro" id="IPR004947">
    <property type="entry name" value="DNase_II"/>
</dbReference>
<dbReference type="Pfam" id="PF03265">
    <property type="entry name" value="DNase_II"/>
    <property type="match status" value="1"/>
</dbReference>
<comment type="function">
    <text evidence="18">Hydrolyzes DNA under acidic conditions with a preference for double-stranded DNA. Plays a major role in the clearance of nucleic acids generated through apoptosis, hence preventing autoinflammation. Necessary for proper fetal development and for definitive erythropoiesis in fetal liver and bone marrow, where it degrades nuclear DNA expelled from erythroid precursor cells.</text>
</comment>
<evidence type="ECO:0000256" key="12">
    <source>
        <dbReference type="ARBA" id="ARBA00023180"/>
    </source>
</evidence>
<evidence type="ECO:0000256" key="14">
    <source>
        <dbReference type="ARBA" id="ARBA00039868"/>
    </source>
</evidence>
<reference evidence="19 20" key="1">
    <citation type="journal article" date="2019" name="Mol. Ecol. Resour.">
        <title>Chromosome-level genome assembly of Triplophysa tibetana, a fish adapted to the harsh high-altitude environment of the Tibetan Plateau.</title>
        <authorList>
            <person name="Yang X."/>
            <person name="Liu H."/>
            <person name="Ma Z."/>
            <person name="Zou Y."/>
            <person name="Zou M."/>
            <person name="Mao Y."/>
            <person name="Li X."/>
            <person name="Wang H."/>
            <person name="Chen T."/>
            <person name="Wang W."/>
            <person name="Yang R."/>
        </authorList>
    </citation>
    <scope>NUCLEOTIDE SEQUENCE [LARGE SCALE GENOMIC DNA]</scope>
    <source>
        <strain evidence="19">TTIB1903HZAU</strain>
        <tissue evidence="19">Muscle</tissue>
    </source>
</reference>
<keyword evidence="6" id="KW-0053">Apoptosis</keyword>
<dbReference type="EC" id="3.1.22.1" evidence="4"/>
<evidence type="ECO:0000256" key="11">
    <source>
        <dbReference type="ARBA" id="ARBA00023157"/>
    </source>
</evidence>
<evidence type="ECO:0000256" key="16">
    <source>
        <dbReference type="ARBA" id="ARBA00041918"/>
    </source>
</evidence>
<keyword evidence="11" id="KW-1015">Disulfide bond</keyword>
<keyword evidence="20" id="KW-1185">Reference proteome</keyword>
<evidence type="ECO:0000256" key="9">
    <source>
        <dbReference type="ARBA" id="ARBA00022759"/>
    </source>
</evidence>
<keyword evidence="10" id="KW-0378">Hydrolase</keyword>
<evidence type="ECO:0000256" key="1">
    <source>
        <dbReference type="ARBA" id="ARBA00000447"/>
    </source>
</evidence>
<keyword evidence="13" id="KW-0458">Lysosome</keyword>